<accession>A0A074ZAZ6</accession>
<dbReference type="KEGG" id="ovi:T265_09268"/>
<proteinExistence type="predicted"/>
<evidence type="ECO:0000313" key="1">
    <source>
        <dbReference type="EMBL" id="KER22707.1"/>
    </source>
</evidence>
<dbReference type="CTD" id="20323441"/>
<reference evidence="1 2" key="1">
    <citation type="submission" date="2013-11" db="EMBL/GenBank/DDBJ databases">
        <title>Opisthorchis viverrini - life in the bile duct.</title>
        <authorList>
            <person name="Young N.D."/>
            <person name="Nagarajan N."/>
            <person name="Lin S.J."/>
            <person name="Korhonen P.K."/>
            <person name="Jex A.R."/>
            <person name="Hall R.S."/>
            <person name="Safavi-Hemami H."/>
            <person name="Kaewkong W."/>
            <person name="Bertrand D."/>
            <person name="Gao S."/>
            <person name="Seet Q."/>
            <person name="Wongkham S."/>
            <person name="Teh B.T."/>
            <person name="Wongkham C."/>
            <person name="Intapan P.M."/>
            <person name="Maleewong W."/>
            <person name="Yang X."/>
            <person name="Hu M."/>
            <person name="Wang Z."/>
            <person name="Hofmann A."/>
            <person name="Sternberg P.W."/>
            <person name="Tan P."/>
            <person name="Wang J."/>
            <person name="Gasser R.B."/>
        </authorList>
    </citation>
    <scope>NUCLEOTIDE SEQUENCE [LARGE SCALE GENOMIC DNA]</scope>
</reference>
<evidence type="ECO:0000313" key="2">
    <source>
        <dbReference type="Proteomes" id="UP000054324"/>
    </source>
</evidence>
<dbReference type="RefSeq" id="XP_009173557.1">
    <property type="nucleotide sequence ID" value="XM_009175293.1"/>
</dbReference>
<name>A0A074ZAZ6_OPIVI</name>
<protein>
    <submittedName>
        <fullName evidence="1">Uncharacterized protein</fullName>
    </submittedName>
</protein>
<keyword evidence="2" id="KW-1185">Reference proteome</keyword>
<gene>
    <name evidence="1" type="ORF">T265_09268</name>
</gene>
<dbReference type="GeneID" id="20323441"/>
<dbReference type="Proteomes" id="UP000054324">
    <property type="component" value="Unassembled WGS sequence"/>
</dbReference>
<sequence>MTKCARILANRMRLARKLAIKPLLNLVEPVERLPVSRVCVVAQPIVRVKVLSKICVEEDTCLHLLEFGGAGTNVSVLNSADTPCVLRLRLPVFRPSL</sequence>
<dbReference type="AlphaFoldDB" id="A0A074ZAZ6"/>
<dbReference type="EMBL" id="KL596884">
    <property type="protein sequence ID" value="KER22707.1"/>
    <property type="molecule type" value="Genomic_DNA"/>
</dbReference>
<organism evidence="1 2">
    <name type="scientific">Opisthorchis viverrini</name>
    <name type="common">Southeast Asian liver fluke</name>
    <dbReference type="NCBI Taxonomy" id="6198"/>
    <lineage>
        <taxon>Eukaryota</taxon>
        <taxon>Metazoa</taxon>
        <taxon>Spiralia</taxon>
        <taxon>Lophotrochozoa</taxon>
        <taxon>Platyhelminthes</taxon>
        <taxon>Trematoda</taxon>
        <taxon>Digenea</taxon>
        <taxon>Opisthorchiida</taxon>
        <taxon>Opisthorchiata</taxon>
        <taxon>Opisthorchiidae</taxon>
        <taxon>Opisthorchis</taxon>
    </lineage>
</organism>